<sequence>MAQQDKKTPEYRPSKAFTEYKKWYKSLEGGSGSSEHTSSSENAKLSRTKPVALPSERARALLKSRRSRKIRFELMPGDKPADPTQQHHKERLQPILKHVTPPRHGEQGTALHAASHRLNQLPYWDIISGKGFKTWNYIASVSATRPAIYGRFCLEGDEERVDESAVL</sequence>
<reference evidence="2 3" key="1">
    <citation type="submission" date="2016-10" db="EMBL/GenBank/DDBJ databases">
        <title>Genome sequence of the ascomycete fungus Penicillium subrubescens.</title>
        <authorList>
            <person name="De Vries R.P."/>
            <person name="Peng M."/>
            <person name="Dilokpimol A."/>
            <person name="Hilden K."/>
            <person name="Makela M.R."/>
            <person name="Grigoriev I."/>
            <person name="Riley R."/>
            <person name="Granchi Z."/>
        </authorList>
    </citation>
    <scope>NUCLEOTIDE SEQUENCE [LARGE SCALE GENOMIC DNA]</scope>
    <source>
        <strain evidence="2 3">CBS 132785</strain>
    </source>
</reference>
<evidence type="ECO:0000256" key="1">
    <source>
        <dbReference type="SAM" id="MobiDB-lite"/>
    </source>
</evidence>
<gene>
    <name evidence="2" type="ORF">PENSUB_9521</name>
</gene>
<evidence type="ECO:0000313" key="3">
    <source>
        <dbReference type="Proteomes" id="UP000186955"/>
    </source>
</evidence>
<dbReference type="EMBL" id="MNBE01000677">
    <property type="protein sequence ID" value="OKO98120.1"/>
    <property type="molecule type" value="Genomic_DNA"/>
</dbReference>
<evidence type="ECO:0000313" key="2">
    <source>
        <dbReference type="EMBL" id="OKO98120.1"/>
    </source>
</evidence>
<comment type="caution">
    <text evidence="2">The sequence shown here is derived from an EMBL/GenBank/DDBJ whole genome shotgun (WGS) entry which is preliminary data.</text>
</comment>
<name>A0A1Q5TD27_9EURO</name>
<protein>
    <submittedName>
        <fullName evidence="2">Uncharacterized protein</fullName>
    </submittedName>
</protein>
<keyword evidence="3" id="KW-1185">Reference proteome</keyword>
<proteinExistence type="predicted"/>
<dbReference type="AlphaFoldDB" id="A0A1Q5TD27"/>
<organism evidence="2 3">
    <name type="scientific">Penicillium subrubescens</name>
    <dbReference type="NCBI Taxonomy" id="1316194"/>
    <lineage>
        <taxon>Eukaryota</taxon>
        <taxon>Fungi</taxon>
        <taxon>Dikarya</taxon>
        <taxon>Ascomycota</taxon>
        <taxon>Pezizomycotina</taxon>
        <taxon>Eurotiomycetes</taxon>
        <taxon>Eurotiomycetidae</taxon>
        <taxon>Eurotiales</taxon>
        <taxon>Aspergillaceae</taxon>
        <taxon>Penicillium</taxon>
    </lineage>
</organism>
<feature type="region of interest" description="Disordered" evidence="1">
    <location>
        <begin position="27"/>
        <end position="55"/>
    </location>
</feature>
<dbReference type="Proteomes" id="UP000186955">
    <property type="component" value="Unassembled WGS sequence"/>
</dbReference>
<accession>A0A1Q5TD27</accession>